<name>A0A7W6G097_9SPHN</name>
<evidence type="ECO:0000256" key="2">
    <source>
        <dbReference type="SAM" id="SignalP"/>
    </source>
</evidence>
<feature type="signal peptide" evidence="2">
    <location>
        <begin position="1"/>
        <end position="20"/>
    </location>
</feature>
<organism evidence="3 4">
    <name type="scientific">Novosphingobium fluoreni</name>
    <dbReference type="NCBI Taxonomy" id="1391222"/>
    <lineage>
        <taxon>Bacteria</taxon>
        <taxon>Pseudomonadati</taxon>
        <taxon>Pseudomonadota</taxon>
        <taxon>Alphaproteobacteria</taxon>
        <taxon>Sphingomonadales</taxon>
        <taxon>Sphingomonadaceae</taxon>
        <taxon>Novosphingobium</taxon>
    </lineage>
</organism>
<accession>A0A7W6G097</accession>
<evidence type="ECO:0000313" key="3">
    <source>
        <dbReference type="EMBL" id="MBB3940982.1"/>
    </source>
</evidence>
<feature type="compositionally biased region" description="Polar residues" evidence="1">
    <location>
        <begin position="205"/>
        <end position="215"/>
    </location>
</feature>
<comment type="caution">
    <text evidence="3">The sequence shown here is derived from an EMBL/GenBank/DDBJ whole genome shotgun (WGS) entry which is preliminary data.</text>
</comment>
<dbReference type="EMBL" id="JACIDY010000006">
    <property type="protein sequence ID" value="MBB3940982.1"/>
    <property type="molecule type" value="Genomic_DNA"/>
</dbReference>
<dbReference type="RefSeq" id="WP_193753210.1">
    <property type="nucleotide sequence ID" value="NZ_JACIDY010000006.1"/>
</dbReference>
<evidence type="ECO:0000313" key="4">
    <source>
        <dbReference type="Proteomes" id="UP000561459"/>
    </source>
</evidence>
<feature type="region of interest" description="Disordered" evidence="1">
    <location>
        <begin position="170"/>
        <end position="215"/>
    </location>
</feature>
<keyword evidence="4" id="KW-1185">Reference proteome</keyword>
<reference evidence="3 4" key="1">
    <citation type="submission" date="2020-08" db="EMBL/GenBank/DDBJ databases">
        <title>Genomic Encyclopedia of Type Strains, Phase IV (KMG-IV): sequencing the most valuable type-strain genomes for metagenomic binning, comparative biology and taxonomic classification.</title>
        <authorList>
            <person name="Goeker M."/>
        </authorList>
    </citation>
    <scope>NUCLEOTIDE SEQUENCE [LARGE SCALE GENOMIC DNA]</scope>
    <source>
        <strain evidence="3 4">DSM 27568</strain>
    </source>
</reference>
<proteinExistence type="predicted"/>
<keyword evidence="2" id="KW-0732">Signal</keyword>
<evidence type="ECO:0008006" key="5">
    <source>
        <dbReference type="Google" id="ProtNLM"/>
    </source>
</evidence>
<sequence>MHRPLCALMPMILLASSANAAEKPRRITDREPDAVDVAKTPMTDLNISKTEIPALLAEAQKRPYSLQNLQSCREIVAAVSELDAMLGPDIDLPQEQRSRLSEGRIAQWAVGTFIPFRSIIREISGANKQERSVRAAIQAGMTRRGFLKGVGATRNCPYPGSPATETVLARQAAETTAPDPVDQRIPVDPAVATETPKRGSAAPVFTSTPVVQPTR</sequence>
<protein>
    <recommendedName>
        <fullName evidence="5">Secreted protein</fullName>
    </recommendedName>
</protein>
<feature type="chain" id="PRO_5030646429" description="Secreted protein" evidence="2">
    <location>
        <begin position="21"/>
        <end position="215"/>
    </location>
</feature>
<dbReference type="AlphaFoldDB" id="A0A7W6G097"/>
<dbReference type="Proteomes" id="UP000561459">
    <property type="component" value="Unassembled WGS sequence"/>
</dbReference>
<evidence type="ECO:0000256" key="1">
    <source>
        <dbReference type="SAM" id="MobiDB-lite"/>
    </source>
</evidence>
<gene>
    <name evidence="3" type="ORF">GGR39_002645</name>
</gene>